<dbReference type="Proteomes" id="UP000095300">
    <property type="component" value="Unassembled WGS sequence"/>
</dbReference>
<organism evidence="2 3">
    <name type="scientific">Stomoxys calcitrans</name>
    <name type="common">Stable fly</name>
    <name type="synonym">Conops calcitrans</name>
    <dbReference type="NCBI Taxonomy" id="35570"/>
    <lineage>
        <taxon>Eukaryota</taxon>
        <taxon>Metazoa</taxon>
        <taxon>Ecdysozoa</taxon>
        <taxon>Arthropoda</taxon>
        <taxon>Hexapoda</taxon>
        <taxon>Insecta</taxon>
        <taxon>Pterygota</taxon>
        <taxon>Neoptera</taxon>
        <taxon>Endopterygota</taxon>
        <taxon>Diptera</taxon>
        <taxon>Brachycera</taxon>
        <taxon>Muscomorpha</taxon>
        <taxon>Muscoidea</taxon>
        <taxon>Muscidae</taxon>
        <taxon>Stomoxys</taxon>
    </lineage>
</organism>
<dbReference type="InterPro" id="IPR001148">
    <property type="entry name" value="CA_dom"/>
</dbReference>
<evidence type="ECO:0000313" key="3">
    <source>
        <dbReference type="Proteomes" id="UP000095300"/>
    </source>
</evidence>
<keyword evidence="3" id="KW-1185">Reference proteome</keyword>
<dbReference type="SUPFAM" id="SSF51069">
    <property type="entry name" value="Carbonic anhydrase"/>
    <property type="match status" value="1"/>
</dbReference>
<dbReference type="PROSITE" id="PS51144">
    <property type="entry name" value="ALPHA_CA_2"/>
    <property type="match status" value="1"/>
</dbReference>
<accession>A0A1I8PL59</accession>
<dbReference type="EnsemblMetazoa" id="SCAU009061-RA">
    <property type="protein sequence ID" value="SCAU009061-PA"/>
    <property type="gene ID" value="SCAU009061"/>
</dbReference>
<evidence type="ECO:0000313" key="2">
    <source>
        <dbReference type="EnsemblMetazoa" id="SCAU009061-PA"/>
    </source>
</evidence>
<gene>
    <name evidence="2" type="primary">106092220</name>
</gene>
<dbReference type="OrthoDB" id="8056704at2759"/>
<proteinExistence type="predicted"/>
<dbReference type="AlphaFoldDB" id="A0A1I8PL59"/>
<dbReference type="VEuPathDB" id="VectorBase:SCAU009061"/>
<dbReference type="Gene3D" id="3.10.200.10">
    <property type="entry name" value="Alpha carbonic anhydrase"/>
    <property type="match status" value="1"/>
</dbReference>
<protein>
    <recommendedName>
        <fullName evidence="1">Alpha-carbonic anhydrase domain-containing protein</fullName>
    </recommendedName>
</protein>
<dbReference type="Pfam" id="PF00194">
    <property type="entry name" value="Carb_anhydrase"/>
    <property type="match status" value="1"/>
</dbReference>
<dbReference type="InterPro" id="IPR036398">
    <property type="entry name" value="CA_dom_sf"/>
</dbReference>
<dbReference type="STRING" id="35570.A0A1I8PL59"/>
<name>A0A1I8PL59_STOCA</name>
<reference evidence="2" key="1">
    <citation type="submission" date="2020-05" db="UniProtKB">
        <authorList>
            <consortium name="EnsemblMetazoa"/>
        </authorList>
    </citation>
    <scope>IDENTIFICATION</scope>
    <source>
        <strain evidence="2">USDA</strain>
    </source>
</reference>
<evidence type="ECO:0000259" key="1">
    <source>
        <dbReference type="PROSITE" id="PS51144"/>
    </source>
</evidence>
<sequence>MYFNWLNESLVSTNDEKKELPIEIHALFTNVRYANLETASIKNLGIAVISNKYSATEIKYKSYFYEFLKNVKNPKEKFELHKSENLPLSMIMSTYLEYHTYVGKSTIAQPGSCGGDVIWLDFIEPLTIMPEEVQYFRDLLSSDGIPMMNTIINTNLPNSSVYLAIDSYNYASNGGTAENFEGFGVSIDSAKSSIQKKYFFIIFIECIILQFVF</sequence>
<dbReference type="KEGG" id="scac:106092220"/>
<feature type="domain" description="Alpha-carbonic anhydrase" evidence="1">
    <location>
        <begin position="1"/>
        <end position="165"/>
    </location>
</feature>